<organism evidence="13 14">
    <name type="scientific">Allonocardiopsis opalescens</name>
    <dbReference type="NCBI Taxonomy" id="1144618"/>
    <lineage>
        <taxon>Bacteria</taxon>
        <taxon>Bacillati</taxon>
        <taxon>Actinomycetota</taxon>
        <taxon>Actinomycetes</taxon>
        <taxon>Streptosporangiales</taxon>
        <taxon>Allonocardiopsis</taxon>
    </lineage>
</organism>
<comment type="caution">
    <text evidence="13">The sequence shown here is derived from an EMBL/GenBank/DDBJ whole genome shotgun (WGS) entry which is preliminary data.</text>
</comment>
<keyword evidence="9 10" id="KW-0472">Membrane</keyword>
<keyword evidence="14" id="KW-1185">Reference proteome</keyword>
<dbReference type="GO" id="GO:0140359">
    <property type="term" value="F:ABC-type transporter activity"/>
    <property type="evidence" value="ECO:0007669"/>
    <property type="project" value="InterPro"/>
</dbReference>
<gene>
    <name evidence="13" type="ORF">CLV72_107336</name>
</gene>
<dbReference type="Gene3D" id="3.40.50.300">
    <property type="entry name" value="P-loop containing nucleotide triphosphate hydrolases"/>
    <property type="match status" value="1"/>
</dbReference>
<dbReference type="RefSeq" id="WP_106250333.1">
    <property type="nucleotide sequence ID" value="NZ_PVZC01000007.1"/>
</dbReference>
<dbReference type="FunFam" id="3.40.50.300:FF:001001">
    <property type="entry name" value="Multidrug ABC transporter ATP-binding protein"/>
    <property type="match status" value="1"/>
</dbReference>
<evidence type="ECO:0000256" key="10">
    <source>
        <dbReference type="SAM" id="Phobius"/>
    </source>
</evidence>
<evidence type="ECO:0000256" key="2">
    <source>
        <dbReference type="ARBA" id="ARBA00022448"/>
    </source>
</evidence>
<comment type="subcellular location">
    <subcellularLocation>
        <location evidence="1">Cell membrane</location>
        <topology evidence="1">Multi-pass membrane protein</topology>
    </subcellularLocation>
</comment>
<evidence type="ECO:0000256" key="7">
    <source>
        <dbReference type="ARBA" id="ARBA00022840"/>
    </source>
</evidence>
<keyword evidence="8 10" id="KW-1133">Transmembrane helix</keyword>
<evidence type="ECO:0000313" key="13">
    <source>
        <dbReference type="EMBL" id="PRX96813.1"/>
    </source>
</evidence>
<dbReference type="InterPro" id="IPR011527">
    <property type="entry name" value="ABC1_TM_dom"/>
</dbReference>
<evidence type="ECO:0000256" key="3">
    <source>
        <dbReference type="ARBA" id="ARBA00022475"/>
    </source>
</evidence>
<feature type="transmembrane region" description="Helical" evidence="10">
    <location>
        <begin position="35"/>
        <end position="57"/>
    </location>
</feature>
<dbReference type="SUPFAM" id="SSF90123">
    <property type="entry name" value="ABC transporter transmembrane region"/>
    <property type="match status" value="1"/>
</dbReference>
<dbReference type="GO" id="GO:0005524">
    <property type="term" value="F:ATP binding"/>
    <property type="evidence" value="ECO:0007669"/>
    <property type="project" value="UniProtKB-KW"/>
</dbReference>
<feature type="transmembrane region" description="Helical" evidence="10">
    <location>
        <begin position="144"/>
        <end position="171"/>
    </location>
</feature>
<name>A0A2T0PZ45_9ACTN</name>
<evidence type="ECO:0000256" key="4">
    <source>
        <dbReference type="ARBA" id="ARBA00022519"/>
    </source>
</evidence>
<feature type="transmembrane region" description="Helical" evidence="10">
    <location>
        <begin position="77"/>
        <end position="101"/>
    </location>
</feature>
<evidence type="ECO:0000259" key="11">
    <source>
        <dbReference type="PROSITE" id="PS50893"/>
    </source>
</evidence>
<dbReference type="OrthoDB" id="9806127at2"/>
<dbReference type="InterPro" id="IPR003593">
    <property type="entry name" value="AAA+_ATPase"/>
</dbReference>
<dbReference type="AlphaFoldDB" id="A0A2T0PZ45"/>
<evidence type="ECO:0000313" key="14">
    <source>
        <dbReference type="Proteomes" id="UP000237846"/>
    </source>
</evidence>
<dbReference type="SUPFAM" id="SSF52540">
    <property type="entry name" value="P-loop containing nucleoside triphosphate hydrolases"/>
    <property type="match status" value="1"/>
</dbReference>
<feature type="transmembrane region" description="Helical" evidence="10">
    <location>
        <begin position="272"/>
        <end position="304"/>
    </location>
</feature>
<accession>A0A2T0PZ45</accession>
<dbReference type="PROSITE" id="PS50929">
    <property type="entry name" value="ABC_TM1F"/>
    <property type="match status" value="1"/>
</dbReference>
<dbReference type="InterPro" id="IPR003439">
    <property type="entry name" value="ABC_transporter-like_ATP-bd"/>
</dbReference>
<protein>
    <submittedName>
        <fullName evidence="13">ATP-binding cassette subfamily C protein</fullName>
    </submittedName>
</protein>
<feature type="domain" description="ABC transmembrane type-1" evidence="12">
    <location>
        <begin position="37"/>
        <end position="323"/>
    </location>
</feature>
<dbReference type="PANTHER" id="PTHR24221:SF654">
    <property type="entry name" value="ATP-BINDING CASSETTE SUB-FAMILY B MEMBER 6"/>
    <property type="match status" value="1"/>
</dbReference>
<keyword evidence="4" id="KW-0997">Cell inner membrane</keyword>
<dbReference type="GO" id="GO:0034040">
    <property type="term" value="F:ATPase-coupled lipid transmembrane transporter activity"/>
    <property type="evidence" value="ECO:0007669"/>
    <property type="project" value="TreeGrafter"/>
</dbReference>
<sequence length="605" mass="61552">MSTTPVETREGTLPVATAGRSWRWVLAGLRERPGAAVAVPVAAVAAASAGLVAPWVLGRLVDAIAGGAGGDRAGAVVWAVAAIAAAAVATGALTGLARALVARTGERLLAELRERVVARVLRLPAQAVERAGTGDLVSRVGDDVAVAATAVTSIVPIVVTSLFTVGLTLVGLTALDWRLALAGAAALPVYWFALRWYLPRSGPRYAEERVAIGARTQALLSSVRGAATVHAYGVEREHAARVDTASRQARDVSIGVFAMVTRFAGWMNRAELLGLGLILATGFWLVRADVGVTVGMATAAALYFHRLFNPLGALLMTFDDLQSAGASLNRLVGVAELPEPAAGSAAPVPGAQGAPGTASVAPVALRVDGVSHRYDDGPEVLSGVALEVAAGERVALVGATGAGKSTLASIAAGELAPVGGGVRIGGRDLAAVGEDEARRLVVLVSQEAHVFAGTVLDDLRLADPDADEQRVAAALERVGALGWVRALPDGVRTAVGEGGHALTPAQAQHLALARLALTSAPVAVLDEATAEAGSAGARELEAAAAAATEGRTVLVVAHRLTQAVTADRVVVLHRGRVAEAGTHAELIAAGGRYARLWSAWRAGAE</sequence>
<feature type="transmembrane region" description="Helical" evidence="10">
    <location>
        <begin position="177"/>
        <end position="198"/>
    </location>
</feature>
<dbReference type="GO" id="GO:0016887">
    <property type="term" value="F:ATP hydrolysis activity"/>
    <property type="evidence" value="ECO:0007669"/>
    <property type="project" value="InterPro"/>
</dbReference>
<evidence type="ECO:0000256" key="1">
    <source>
        <dbReference type="ARBA" id="ARBA00004651"/>
    </source>
</evidence>
<dbReference type="InterPro" id="IPR036640">
    <property type="entry name" value="ABC1_TM_sf"/>
</dbReference>
<reference evidence="13 14" key="1">
    <citation type="submission" date="2018-03" db="EMBL/GenBank/DDBJ databases">
        <title>Genomic Encyclopedia of Archaeal and Bacterial Type Strains, Phase II (KMG-II): from individual species to whole genera.</title>
        <authorList>
            <person name="Goeker M."/>
        </authorList>
    </citation>
    <scope>NUCLEOTIDE SEQUENCE [LARGE SCALE GENOMIC DNA]</scope>
    <source>
        <strain evidence="13 14">DSM 45601</strain>
    </source>
</reference>
<dbReference type="PROSITE" id="PS50893">
    <property type="entry name" value="ABC_TRANSPORTER_2"/>
    <property type="match status" value="1"/>
</dbReference>
<proteinExistence type="predicted"/>
<evidence type="ECO:0000256" key="8">
    <source>
        <dbReference type="ARBA" id="ARBA00022989"/>
    </source>
</evidence>
<keyword evidence="6" id="KW-0547">Nucleotide-binding</keyword>
<keyword evidence="2" id="KW-0813">Transport</keyword>
<dbReference type="SMART" id="SM00382">
    <property type="entry name" value="AAA"/>
    <property type="match status" value="1"/>
</dbReference>
<dbReference type="InterPro" id="IPR039421">
    <property type="entry name" value="Type_1_exporter"/>
</dbReference>
<dbReference type="Pfam" id="PF00664">
    <property type="entry name" value="ABC_membrane"/>
    <property type="match status" value="1"/>
</dbReference>
<dbReference type="Pfam" id="PF00005">
    <property type="entry name" value="ABC_tran"/>
    <property type="match status" value="1"/>
</dbReference>
<feature type="domain" description="ABC transporter" evidence="11">
    <location>
        <begin position="365"/>
        <end position="599"/>
    </location>
</feature>
<dbReference type="GO" id="GO:0005886">
    <property type="term" value="C:plasma membrane"/>
    <property type="evidence" value="ECO:0007669"/>
    <property type="project" value="UniProtKB-SubCell"/>
</dbReference>
<evidence type="ECO:0000256" key="5">
    <source>
        <dbReference type="ARBA" id="ARBA00022692"/>
    </source>
</evidence>
<evidence type="ECO:0000256" key="9">
    <source>
        <dbReference type="ARBA" id="ARBA00023136"/>
    </source>
</evidence>
<keyword evidence="7 13" id="KW-0067">ATP-binding</keyword>
<dbReference type="CDD" id="cd07346">
    <property type="entry name" value="ABC_6TM_exporters"/>
    <property type="match status" value="1"/>
</dbReference>
<dbReference type="EMBL" id="PVZC01000007">
    <property type="protein sequence ID" value="PRX96813.1"/>
    <property type="molecule type" value="Genomic_DNA"/>
</dbReference>
<evidence type="ECO:0000259" key="12">
    <source>
        <dbReference type="PROSITE" id="PS50929"/>
    </source>
</evidence>
<keyword evidence="3" id="KW-1003">Cell membrane</keyword>
<evidence type="ECO:0000256" key="6">
    <source>
        <dbReference type="ARBA" id="ARBA00022741"/>
    </source>
</evidence>
<keyword evidence="5 10" id="KW-0812">Transmembrane</keyword>
<dbReference type="Gene3D" id="1.20.1560.10">
    <property type="entry name" value="ABC transporter type 1, transmembrane domain"/>
    <property type="match status" value="1"/>
</dbReference>
<dbReference type="PANTHER" id="PTHR24221">
    <property type="entry name" value="ATP-BINDING CASSETTE SUB-FAMILY B"/>
    <property type="match status" value="1"/>
</dbReference>
<dbReference type="InterPro" id="IPR027417">
    <property type="entry name" value="P-loop_NTPase"/>
</dbReference>
<dbReference type="Proteomes" id="UP000237846">
    <property type="component" value="Unassembled WGS sequence"/>
</dbReference>